<accession>A0A9Q2RXT4</accession>
<keyword evidence="2" id="KW-0378">Hydrolase</keyword>
<dbReference type="Pfam" id="PF00768">
    <property type="entry name" value="Peptidase_S11"/>
    <property type="match status" value="1"/>
</dbReference>
<dbReference type="SUPFAM" id="SSF56601">
    <property type="entry name" value="beta-lactamase/transpeptidase-like"/>
    <property type="match status" value="1"/>
</dbReference>
<dbReference type="EMBL" id="JAFBWN010000040">
    <property type="protein sequence ID" value="MBM2357480.1"/>
    <property type="molecule type" value="Genomic_DNA"/>
</dbReference>
<organism evidence="2 3">
    <name type="scientific">Pseudosulfitobacter pseudonitzschiae</name>
    <dbReference type="NCBI Taxonomy" id="1402135"/>
    <lineage>
        <taxon>Bacteria</taxon>
        <taxon>Pseudomonadati</taxon>
        <taxon>Pseudomonadota</taxon>
        <taxon>Alphaproteobacteria</taxon>
        <taxon>Rhodobacterales</taxon>
        <taxon>Roseobacteraceae</taxon>
        <taxon>Pseudosulfitobacter</taxon>
    </lineage>
</organism>
<name>A0A9Q2RXT4_9RHOB</name>
<keyword evidence="2" id="KW-0121">Carboxypeptidase</keyword>
<dbReference type="PANTHER" id="PTHR21581:SF6">
    <property type="entry name" value="TRAFFICKING PROTEIN PARTICLE COMPLEX SUBUNIT 12"/>
    <property type="match status" value="1"/>
</dbReference>
<dbReference type="AlphaFoldDB" id="A0A9Q2RXT4"/>
<dbReference type="InterPro" id="IPR012338">
    <property type="entry name" value="Beta-lactam/transpept-like"/>
</dbReference>
<dbReference type="InterPro" id="IPR001967">
    <property type="entry name" value="Peptidase_S11_N"/>
</dbReference>
<dbReference type="RefSeq" id="WP_231036284.1">
    <property type="nucleotide sequence ID" value="NZ_JAJNGX010000040.1"/>
</dbReference>
<comment type="caution">
    <text evidence="2">The sequence shown here is derived from an EMBL/GenBank/DDBJ whole genome shotgun (WGS) entry which is preliminary data.</text>
</comment>
<sequence>MNQTDNTTPHFADAVVTSDFDALTQSGLYVGYNAKGAPLPSHQTLIWHARTTREYQISITQRTSAKGSTAHLWFRYRASTGWDEWYKIETVPKPYVEPSIVAAAGMIMHISDLPGVPNKTLYSKAPDKRIMPASITKVLTAVTAIRVLTALRIDLDNYQIAVTSADEVGGSGNNVKDGDIISFKDALKNMMLPSSNSTATAMARSVGSELVAGVGERVNHLKRFITEMNSVAADLGMANSNFNNASGLASSGQFSTVSDITLLMIEAAGLLQITDIWGAGSDKITITGPNARIENVTHSLKMIADPDVLGGKSGTLTPAIYSASLLIQAPSGNRIVATVLQSNTATQRYTDIRTMVDAVVSGVDWPIITPQLRGR</sequence>
<reference evidence="2" key="1">
    <citation type="submission" date="2021-01" db="EMBL/GenBank/DDBJ databases">
        <title>Diatom-associated Roseobacters Show Island Model of Population Structure.</title>
        <authorList>
            <person name="Qu L."/>
            <person name="Feng X."/>
            <person name="Chen Y."/>
            <person name="Li L."/>
            <person name="Wang X."/>
            <person name="Hu Z."/>
            <person name="Wang H."/>
            <person name="Luo H."/>
        </authorList>
    </citation>
    <scope>NUCLEOTIDE SEQUENCE</scope>
    <source>
        <strain evidence="2">SM26-45</strain>
    </source>
</reference>
<keyword evidence="2" id="KW-0645">Protease</keyword>
<dbReference type="GO" id="GO:0009002">
    <property type="term" value="F:serine-type D-Ala-D-Ala carboxypeptidase activity"/>
    <property type="evidence" value="ECO:0007669"/>
    <property type="project" value="InterPro"/>
</dbReference>
<dbReference type="GO" id="GO:0006508">
    <property type="term" value="P:proteolysis"/>
    <property type="evidence" value="ECO:0007669"/>
    <property type="project" value="InterPro"/>
</dbReference>
<dbReference type="Gene3D" id="3.40.710.10">
    <property type="entry name" value="DD-peptidase/beta-lactamase superfamily"/>
    <property type="match status" value="1"/>
</dbReference>
<evidence type="ECO:0000313" key="3">
    <source>
        <dbReference type="Proteomes" id="UP000809337"/>
    </source>
</evidence>
<protein>
    <submittedName>
        <fullName evidence="2">D-alanyl-D-alanine carboxypeptidase</fullName>
    </submittedName>
</protein>
<proteinExistence type="predicted"/>
<evidence type="ECO:0000313" key="2">
    <source>
        <dbReference type="EMBL" id="MBM2357480.1"/>
    </source>
</evidence>
<feature type="domain" description="Peptidase S11 D-alanyl-D-alanine carboxypeptidase A N-terminal" evidence="1">
    <location>
        <begin position="118"/>
        <end position="339"/>
    </location>
</feature>
<dbReference type="Proteomes" id="UP000809337">
    <property type="component" value="Unassembled WGS sequence"/>
</dbReference>
<gene>
    <name evidence="2" type="ORF">JQX14_23295</name>
</gene>
<dbReference type="PANTHER" id="PTHR21581">
    <property type="entry name" value="D-ALANYL-D-ALANINE CARBOXYPEPTIDASE"/>
    <property type="match status" value="1"/>
</dbReference>
<evidence type="ECO:0000259" key="1">
    <source>
        <dbReference type="Pfam" id="PF00768"/>
    </source>
</evidence>
<dbReference type="CDD" id="cd19958">
    <property type="entry name" value="pyocin_knob"/>
    <property type="match status" value="1"/>
</dbReference>